<accession>A0A533Q9I3</accession>
<gene>
    <name evidence="2" type="ORF">JETT_2819</name>
</gene>
<evidence type="ECO:0000313" key="3">
    <source>
        <dbReference type="Proteomes" id="UP000319783"/>
    </source>
</evidence>
<name>A0A533Q9I3_9BACT</name>
<dbReference type="PANTHER" id="PTHR22916:SF3">
    <property type="entry name" value="UDP-GLCNAC:BETAGAL BETA-1,3-N-ACETYLGLUCOSAMINYLTRANSFERASE-LIKE PROTEIN 1"/>
    <property type="match status" value="1"/>
</dbReference>
<organism evidence="2 3">
    <name type="scientific">Candidatus Jettenia ecosi</name>
    <dbReference type="NCBI Taxonomy" id="2494326"/>
    <lineage>
        <taxon>Bacteria</taxon>
        <taxon>Pseudomonadati</taxon>
        <taxon>Planctomycetota</taxon>
        <taxon>Candidatus Brocadiia</taxon>
        <taxon>Candidatus Brocadiales</taxon>
        <taxon>Candidatus Brocadiaceae</taxon>
        <taxon>Candidatus Jettenia</taxon>
    </lineage>
</organism>
<dbReference type="Gene3D" id="3.90.550.10">
    <property type="entry name" value="Spore Coat Polysaccharide Biosynthesis Protein SpsA, Chain A"/>
    <property type="match status" value="1"/>
</dbReference>
<keyword evidence="2" id="KW-0808">Transferase</keyword>
<dbReference type="InterPro" id="IPR029044">
    <property type="entry name" value="Nucleotide-diphossugar_trans"/>
</dbReference>
<sequence>MNLTSQPLVSIVTPVYNGERYLAECIESVLAQTYRNWKYSIVNNCSTDRTGEIAKAYAKKDTRISIHMNDRFLPVIQNHNCAFRLVSQESRYCKVVHADDWLYPECLTKMVEVAEKYPSVSIVGSYRLDGVKVNSDGFPYTSTVIPGREACRSVMLGGKYIFGSPTTLLLRSDRIRSHQSFYNERNFHADKEACFDVLRNSDFGFVYQVLSFTRRHNKTGTTFARKLNTFFLGELIILKKYGPLYLDEQEYKKVLGEWTKRYYRFFIKNIFLRRGKRKEFWDYYKTGLQELGFPIGSAKLLKALVICHFTKN</sequence>
<protein>
    <submittedName>
        <fullName evidence="2">Glycosyltransferase</fullName>
    </submittedName>
</protein>
<comment type="caution">
    <text evidence="2">The sequence shown here is derived from an EMBL/GenBank/DDBJ whole genome shotgun (WGS) entry which is preliminary data.</text>
</comment>
<dbReference type="GO" id="GO:0016758">
    <property type="term" value="F:hexosyltransferase activity"/>
    <property type="evidence" value="ECO:0007669"/>
    <property type="project" value="UniProtKB-ARBA"/>
</dbReference>
<reference evidence="2 3" key="1">
    <citation type="submission" date="2019-04" db="EMBL/GenBank/DDBJ databases">
        <title>Genome of a novel bacterium Candidatus Jettenia ecosi reconstructed from metagenome of an anammox bioreactor.</title>
        <authorList>
            <person name="Mardanov A.V."/>
            <person name="Beletsky A.V."/>
            <person name="Ravin N.V."/>
            <person name="Botchkova E.A."/>
            <person name="Litti Y.V."/>
            <person name="Nozhevnikova A.N."/>
        </authorList>
    </citation>
    <scope>NUCLEOTIDE SEQUENCE [LARGE SCALE GENOMIC DNA]</scope>
    <source>
        <strain evidence="2">J2</strain>
    </source>
</reference>
<proteinExistence type="predicted"/>
<evidence type="ECO:0000313" key="2">
    <source>
        <dbReference type="EMBL" id="TLD40899.1"/>
    </source>
</evidence>
<dbReference type="CDD" id="cd00761">
    <property type="entry name" value="Glyco_tranf_GTA_type"/>
    <property type="match status" value="1"/>
</dbReference>
<dbReference type="AlphaFoldDB" id="A0A533Q9I3"/>
<dbReference type="EMBL" id="SULG01000072">
    <property type="protein sequence ID" value="TLD40899.1"/>
    <property type="molecule type" value="Genomic_DNA"/>
</dbReference>
<dbReference type="Proteomes" id="UP000319783">
    <property type="component" value="Unassembled WGS sequence"/>
</dbReference>
<dbReference type="Pfam" id="PF00535">
    <property type="entry name" value="Glycos_transf_2"/>
    <property type="match status" value="1"/>
</dbReference>
<dbReference type="PANTHER" id="PTHR22916">
    <property type="entry name" value="GLYCOSYLTRANSFERASE"/>
    <property type="match status" value="1"/>
</dbReference>
<dbReference type="InterPro" id="IPR001173">
    <property type="entry name" value="Glyco_trans_2-like"/>
</dbReference>
<feature type="domain" description="Glycosyltransferase 2-like" evidence="1">
    <location>
        <begin position="10"/>
        <end position="149"/>
    </location>
</feature>
<dbReference type="SUPFAM" id="SSF53448">
    <property type="entry name" value="Nucleotide-diphospho-sugar transferases"/>
    <property type="match status" value="1"/>
</dbReference>
<evidence type="ECO:0000259" key="1">
    <source>
        <dbReference type="Pfam" id="PF00535"/>
    </source>
</evidence>